<dbReference type="Proteomes" id="UP000243650">
    <property type="component" value="Unassembled WGS sequence"/>
</dbReference>
<feature type="region of interest" description="Disordered" evidence="1">
    <location>
        <begin position="33"/>
        <end position="95"/>
    </location>
</feature>
<evidence type="ECO:0000256" key="2">
    <source>
        <dbReference type="SAM" id="Phobius"/>
    </source>
</evidence>
<sequence length="273" mass="30324">MRKEKRSTKWKVGGAVGAAAVISALLIYDAGSPQEEAADPAGGESGAQETSEEEAEAAHAEEETESAEPQEDTAEPSGPDEPQKEPAESEEPVRVKPTFEKLDFEDSGASSFTVEFTQQENSWQETYVPFSPELIPVEGYIPEGWEVTEIEEAEDGVPDRVSIEGTLMVEYFEPEATAEDVEAHFDHLFDGGYIFEEEITTLSEDEFPELEGGLPEDFIETGYIFEVAGEFYFELYYGQLNGRYLSIFNQNAHYESELWGHGDVFLNVLSPAE</sequence>
<evidence type="ECO:0000256" key="1">
    <source>
        <dbReference type="SAM" id="MobiDB-lite"/>
    </source>
</evidence>
<proteinExistence type="predicted"/>
<organism evidence="3 4">
    <name type="scientific">Alkalicoccus urumqiensis</name>
    <name type="common">Bacillus urumqiensis</name>
    <dbReference type="NCBI Taxonomy" id="1548213"/>
    <lineage>
        <taxon>Bacteria</taxon>
        <taxon>Bacillati</taxon>
        <taxon>Bacillota</taxon>
        <taxon>Bacilli</taxon>
        <taxon>Bacillales</taxon>
        <taxon>Bacillaceae</taxon>
        <taxon>Alkalicoccus</taxon>
    </lineage>
</organism>
<dbReference type="OrthoDB" id="2992267at2"/>
<feature type="compositionally biased region" description="Acidic residues" evidence="1">
    <location>
        <begin position="62"/>
        <end position="74"/>
    </location>
</feature>
<dbReference type="RefSeq" id="WP_105958819.1">
    <property type="nucleotide sequence ID" value="NZ_PVNS01000006.1"/>
</dbReference>
<feature type="transmembrane region" description="Helical" evidence="2">
    <location>
        <begin position="12"/>
        <end position="28"/>
    </location>
</feature>
<protein>
    <submittedName>
        <fullName evidence="3">Uncharacterized protein</fullName>
    </submittedName>
</protein>
<comment type="caution">
    <text evidence="3">The sequence shown here is derived from an EMBL/GenBank/DDBJ whole genome shotgun (WGS) entry which is preliminary data.</text>
</comment>
<keyword evidence="2" id="KW-0472">Membrane</keyword>
<gene>
    <name evidence="3" type="ORF">C6I21_07425</name>
</gene>
<evidence type="ECO:0000313" key="4">
    <source>
        <dbReference type="Proteomes" id="UP000243650"/>
    </source>
</evidence>
<dbReference type="EMBL" id="PVNS01000006">
    <property type="protein sequence ID" value="PRO65722.1"/>
    <property type="molecule type" value="Genomic_DNA"/>
</dbReference>
<dbReference type="AlphaFoldDB" id="A0A2P6MHF9"/>
<evidence type="ECO:0000313" key="3">
    <source>
        <dbReference type="EMBL" id="PRO65722.1"/>
    </source>
</evidence>
<name>A0A2P6MHF9_ALKUR</name>
<reference evidence="3 4" key="1">
    <citation type="submission" date="2018-03" db="EMBL/GenBank/DDBJ databases">
        <title>Bacillus urumqiensis sp. nov., a moderately haloalkaliphilic bacterium isolated from a salt lake.</title>
        <authorList>
            <person name="Zhao B."/>
            <person name="Liao Z."/>
        </authorList>
    </citation>
    <scope>NUCLEOTIDE SEQUENCE [LARGE SCALE GENOMIC DNA]</scope>
    <source>
        <strain evidence="3 4">BZ-SZ-XJ18</strain>
    </source>
</reference>
<keyword evidence="2" id="KW-0812">Transmembrane</keyword>
<feature type="compositionally biased region" description="Basic and acidic residues" evidence="1">
    <location>
        <begin position="81"/>
        <end position="95"/>
    </location>
</feature>
<keyword evidence="4" id="KW-1185">Reference proteome</keyword>
<accession>A0A2P6MHF9</accession>
<keyword evidence="2" id="KW-1133">Transmembrane helix</keyword>